<dbReference type="InterPro" id="IPR001955">
    <property type="entry name" value="Pancreatic_hormone-like"/>
</dbReference>
<feature type="chain" id="PRO_5043131144" evidence="4">
    <location>
        <begin position="18"/>
        <end position="94"/>
    </location>
</feature>
<evidence type="ECO:0000256" key="3">
    <source>
        <dbReference type="ARBA" id="ARBA00022525"/>
    </source>
</evidence>
<evidence type="ECO:0000256" key="2">
    <source>
        <dbReference type="ARBA" id="ARBA00010022"/>
    </source>
</evidence>
<comment type="subcellular location">
    <subcellularLocation>
        <location evidence="1">Secreted</location>
    </subcellularLocation>
</comment>
<evidence type="ECO:0000313" key="5">
    <source>
        <dbReference type="EMBL" id="VDL15650.1"/>
    </source>
</evidence>
<organism evidence="7">
    <name type="scientific">Hymenolepis diminuta</name>
    <name type="common">Rat tapeworm</name>
    <dbReference type="NCBI Taxonomy" id="6216"/>
    <lineage>
        <taxon>Eukaryota</taxon>
        <taxon>Metazoa</taxon>
        <taxon>Spiralia</taxon>
        <taxon>Lophotrochozoa</taxon>
        <taxon>Platyhelminthes</taxon>
        <taxon>Cestoda</taxon>
        <taxon>Eucestoda</taxon>
        <taxon>Cyclophyllidea</taxon>
        <taxon>Hymenolepididae</taxon>
        <taxon>Hymenolepis</taxon>
    </lineage>
</organism>
<keyword evidence="3" id="KW-0964">Secreted</keyword>
<dbReference type="WBParaSite" id="HDID_0000035801-mRNA-1">
    <property type="protein sequence ID" value="HDID_0000035801-mRNA-1"/>
    <property type="gene ID" value="HDID_0000035801"/>
</dbReference>
<protein>
    <submittedName>
        <fullName evidence="5 7">Uncharacterized protein</fullName>
    </submittedName>
</protein>
<dbReference type="AlphaFoldDB" id="A0A0R3S8A5"/>
<reference evidence="5 6" key="2">
    <citation type="submission" date="2018-11" db="EMBL/GenBank/DDBJ databases">
        <authorList>
            <consortium name="Pathogen Informatics"/>
        </authorList>
    </citation>
    <scope>NUCLEOTIDE SEQUENCE [LARGE SCALE GENOMIC DNA]</scope>
</reference>
<feature type="signal peptide" evidence="4">
    <location>
        <begin position="1"/>
        <end position="17"/>
    </location>
</feature>
<reference evidence="7" key="1">
    <citation type="submission" date="2017-02" db="UniProtKB">
        <authorList>
            <consortium name="WormBaseParasite"/>
        </authorList>
    </citation>
    <scope>IDENTIFICATION</scope>
</reference>
<keyword evidence="4" id="KW-0732">Signal</keyword>
<dbReference type="Proteomes" id="UP000274504">
    <property type="component" value="Unassembled WGS sequence"/>
</dbReference>
<evidence type="ECO:0000313" key="6">
    <source>
        <dbReference type="Proteomes" id="UP000274504"/>
    </source>
</evidence>
<accession>A0A0R3S8A5</accession>
<evidence type="ECO:0000313" key="7">
    <source>
        <dbReference type="WBParaSite" id="HDID_0000035801-mRNA-1"/>
    </source>
</evidence>
<sequence length="94" mass="11019">MMQLFLLTMTFLFLTNGRPTMLFKRYRKSTSEEDMTSIDPELVNWLKSQDPASLPNSPLKDNDNVDNGNPSTWKDIFKFMAQLNDYYVLFGRAR</sequence>
<gene>
    <name evidence="5" type="ORF">HDID_LOCUS359</name>
</gene>
<dbReference type="Pfam" id="PF00159">
    <property type="entry name" value="Hormone_3"/>
    <property type="match status" value="1"/>
</dbReference>
<evidence type="ECO:0000256" key="4">
    <source>
        <dbReference type="SAM" id="SignalP"/>
    </source>
</evidence>
<name>A0A0R3S8A5_HYMDI</name>
<comment type="similarity">
    <text evidence="2">Belongs to the NPY family.</text>
</comment>
<dbReference type="OrthoDB" id="6269066at2759"/>
<dbReference type="EMBL" id="UYSG01000044">
    <property type="protein sequence ID" value="VDL15650.1"/>
    <property type="molecule type" value="Genomic_DNA"/>
</dbReference>
<proteinExistence type="inferred from homology"/>
<dbReference type="GO" id="GO:0005179">
    <property type="term" value="F:hormone activity"/>
    <property type="evidence" value="ECO:0007669"/>
    <property type="project" value="InterPro"/>
</dbReference>
<dbReference type="GO" id="GO:0005576">
    <property type="term" value="C:extracellular region"/>
    <property type="evidence" value="ECO:0007669"/>
    <property type="project" value="UniProtKB-SubCell"/>
</dbReference>
<evidence type="ECO:0000256" key="1">
    <source>
        <dbReference type="ARBA" id="ARBA00004613"/>
    </source>
</evidence>